<proteinExistence type="predicted"/>
<evidence type="ECO:0000259" key="1">
    <source>
        <dbReference type="Pfam" id="PF13456"/>
    </source>
</evidence>
<dbReference type="InterPro" id="IPR036397">
    <property type="entry name" value="RNaseH_sf"/>
</dbReference>
<dbReference type="EMBL" id="JANJYJ010000005">
    <property type="protein sequence ID" value="KAK3211391.1"/>
    <property type="molecule type" value="Genomic_DNA"/>
</dbReference>
<evidence type="ECO:0000259" key="2">
    <source>
        <dbReference type="Pfam" id="PF13966"/>
    </source>
</evidence>
<dbReference type="PANTHER" id="PTHR47074">
    <property type="entry name" value="BNAC02G40300D PROTEIN"/>
    <property type="match status" value="1"/>
</dbReference>
<dbReference type="InterPro" id="IPR052929">
    <property type="entry name" value="RNase_H-like_EbsB-rel"/>
</dbReference>
<dbReference type="PANTHER" id="PTHR47074:SF48">
    <property type="entry name" value="POLYNUCLEOTIDYL TRANSFERASE, RIBONUCLEASE H-LIKE SUPERFAMILY PROTEIN"/>
    <property type="match status" value="1"/>
</dbReference>
<dbReference type="Pfam" id="PF13456">
    <property type="entry name" value="RVT_3"/>
    <property type="match status" value="1"/>
</dbReference>
<organism evidence="3 4">
    <name type="scientific">Dipteronia sinensis</name>
    <dbReference type="NCBI Taxonomy" id="43782"/>
    <lineage>
        <taxon>Eukaryota</taxon>
        <taxon>Viridiplantae</taxon>
        <taxon>Streptophyta</taxon>
        <taxon>Embryophyta</taxon>
        <taxon>Tracheophyta</taxon>
        <taxon>Spermatophyta</taxon>
        <taxon>Magnoliopsida</taxon>
        <taxon>eudicotyledons</taxon>
        <taxon>Gunneridae</taxon>
        <taxon>Pentapetalae</taxon>
        <taxon>rosids</taxon>
        <taxon>malvids</taxon>
        <taxon>Sapindales</taxon>
        <taxon>Sapindaceae</taxon>
        <taxon>Hippocastanoideae</taxon>
        <taxon>Acereae</taxon>
        <taxon>Dipteronia</taxon>
    </lineage>
</organism>
<protein>
    <submittedName>
        <fullName evidence="3">Uncharacterized protein</fullName>
    </submittedName>
</protein>
<dbReference type="InterPro" id="IPR044730">
    <property type="entry name" value="RNase_H-like_dom_plant"/>
</dbReference>
<feature type="domain" description="RNase H type-1" evidence="1">
    <location>
        <begin position="252"/>
        <end position="374"/>
    </location>
</feature>
<dbReference type="GO" id="GO:0004523">
    <property type="term" value="F:RNA-DNA hybrid ribonuclease activity"/>
    <property type="evidence" value="ECO:0007669"/>
    <property type="project" value="InterPro"/>
</dbReference>
<comment type="caution">
    <text evidence="3">The sequence shown here is derived from an EMBL/GenBank/DDBJ whole genome shotgun (WGS) entry which is preliminary data.</text>
</comment>
<gene>
    <name evidence="3" type="ORF">Dsin_016097</name>
</gene>
<dbReference type="AlphaFoldDB" id="A0AAE0ACF8"/>
<accession>A0AAE0ACF8</accession>
<evidence type="ECO:0000313" key="3">
    <source>
        <dbReference type="EMBL" id="KAK3211391.1"/>
    </source>
</evidence>
<dbReference type="InterPro" id="IPR002156">
    <property type="entry name" value="RNaseH_domain"/>
</dbReference>
<dbReference type="InterPro" id="IPR012337">
    <property type="entry name" value="RNaseH-like_sf"/>
</dbReference>
<dbReference type="InterPro" id="IPR026960">
    <property type="entry name" value="RVT-Znf"/>
</dbReference>
<keyword evidence="4" id="KW-1185">Reference proteome</keyword>
<name>A0AAE0ACF8_9ROSI</name>
<dbReference type="Proteomes" id="UP001281410">
    <property type="component" value="Unassembled WGS sequence"/>
</dbReference>
<feature type="domain" description="Reverse transcriptase zinc-binding" evidence="2">
    <location>
        <begin position="58"/>
        <end position="143"/>
    </location>
</feature>
<reference evidence="3" key="1">
    <citation type="journal article" date="2023" name="Plant J.">
        <title>Genome sequences and population genomics provide insights into the demographic history, inbreeding, and mutation load of two 'living fossil' tree species of Dipteronia.</title>
        <authorList>
            <person name="Feng Y."/>
            <person name="Comes H.P."/>
            <person name="Chen J."/>
            <person name="Zhu S."/>
            <person name="Lu R."/>
            <person name="Zhang X."/>
            <person name="Li P."/>
            <person name="Qiu J."/>
            <person name="Olsen K.M."/>
            <person name="Qiu Y."/>
        </authorList>
    </citation>
    <scope>NUCLEOTIDE SEQUENCE</scope>
    <source>
        <strain evidence="3">NBL</strain>
    </source>
</reference>
<dbReference type="GO" id="GO:0003676">
    <property type="term" value="F:nucleic acid binding"/>
    <property type="evidence" value="ECO:0007669"/>
    <property type="project" value="InterPro"/>
</dbReference>
<dbReference type="Pfam" id="PF13966">
    <property type="entry name" value="zf-RVT"/>
    <property type="match status" value="1"/>
</dbReference>
<dbReference type="Gene3D" id="3.30.420.10">
    <property type="entry name" value="Ribonuclease H-like superfamily/Ribonuclease H"/>
    <property type="match status" value="1"/>
</dbReference>
<dbReference type="CDD" id="cd06222">
    <property type="entry name" value="RNase_H_like"/>
    <property type="match status" value="1"/>
</dbReference>
<sequence length="401" mass="45545">MAEDVTVSCLLAPFGGWNIPLLKEIFSVDDVNLILKIPICLDQRKDGIIWHYEENGRFSVRSGYWIGNSSSSSNSGLLNNWWKSFWKSKIPIKIKIFVWRACNDWIPTKANIARRGVQTNGRCDACKCSTETTLHSLWECAKLKYIQDEWWYGRHPLRGNYSNFFELIWDISSIVTKEEMYLFYVMVWRIWFCRNSNLHGGQIHNVQDVFCWSKDFMIDFRSLVRGSPRGEVRRNEVVCRWQPPEDGVYKANCDVVVDMGGNRVGVGTVIRDSTGAVFAFCSQILEANFTIKVAKLVAIQKCLHFGINCGLSPCIIESDEASVVKWINDGDMGNSVCDTLLSDISSTISNLNGVTFGYVHKRFNKVAQALAKNALGISENAYWMENYPGCISKEIDADMPG</sequence>
<dbReference type="SUPFAM" id="SSF53098">
    <property type="entry name" value="Ribonuclease H-like"/>
    <property type="match status" value="1"/>
</dbReference>
<evidence type="ECO:0000313" key="4">
    <source>
        <dbReference type="Proteomes" id="UP001281410"/>
    </source>
</evidence>